<keyword evidence="1" id="KW-0812">Transmembrane</keyword>
<comment type="caution">
    <text evidence="2">The sequence shown here is derived from an EMBL/GenBank/DDBJ whole genome shotgun (WGS) entry which is preliminary data.</text>
</comment>
<name>A0A5B7FXF6_PORTR</name>
<feature type="transmembrane region" description="Helical" evidence="1">
    <location>
        <begin position="30"/>
        <end position="49"/>
    </location>
</feature>
<keyword evidence="1" id="KW-0472">Membrane</keyword>
<evidence type="ECO:0000313" key="3">
    <source>
        <dbReference type="Proteomes" id="UP000324222"/>
    </source>
</evidence>
<feature type="transmembrane region" description="Helical" evidence="1">
    <location>
        <begin position="7"/>
        <end position="24"/>
    </location>
</feature>
<dbReference type="AlphaFoldDB" id="A0A5B7FXF6"/>
<reference evidence="2 3" key="1">
    <citation type="submission" date="2019-05" db="EMBL/GenBank/DDBJ databases">
        <title>Another draft genome of Portunus trituberculatus and its Hox gene families provides insights of decapod evolution.</title>
        <authorList>
            <person name="Jeong J.-H."/>
            <person name="Song I."/>
            <person name="Kim S."/>
            <person name="Choi T."/>
            <person name="Kim D."/>
            <person name="Ryu S."/>
            <person name="Kim W."/>
        </authorList>
    </citation>
    <scope>NUCLEOTIDE SEQUENCE [LARGE SCALE GENOMIC DNA]</scope>
    <source>
        <tissue evidence="2">Muscle</tissue>
    </source>
</reference>
<dbReference type="Proteomes" id="UP000324222">
    <property type="component" value="Unassembled WGS sequence"/>
</dbReference>
<proteinExistence type="predicted"/>
<evidence type="ECO:0000256" key="1">
    <source>
        <dbReference type="SAM" id="Phobius"/>
    </source>
</evidence>
<keyword evidence="3" id="KW-1185">Reference proteome</keyword>
<accession>A0A5B7FXF6</accession>
<protein>
    <submittedName>
        <fullName evidence="2">Uncharacterized protein</fullName>
    </submittedName>
</protein>
<sequence length="50" mass="5875">MFLESVVCVLVPFELLFGFVSVFWVSFECYKWFVCIFGWFGVVLAYIGCF</sequence>
<organism evidence="2 3">
    <name type="scientific">Portunus trituberculatus</name>
    <name type="common">Swimming crab</name>
    <name type="synonym">Neptunus trituberculatus</name>
    <dbReference type="NCBI Taxonomy" id="210409"/>
    <lineage>
        <taxon>Eukaryota</taxon>
        <taxon>Metazoa</taxon>
        <taxon>Ecdysozoa</taxon>
        <taxon>Arthropoda</taxon>
        <taxon>Crustacea</taxon>
        <taxon>Multicrustacea</taxon>
        <taxon>Malacostraca</taxon>
        <taxon>Eumalacostraca</taxon>
        <taxon>Eucarida</taxon>
        <taxon>Decapoda</taxon>
        <taxon>Pleocyemata</taxon>
        <taxon>Brachyura</taxon>
        <taxon>Eubrachyura</taxon>
        <taxon>Portunoidea</taxon>
        <taxon>Portunidae</taxon>
        <taxon>Portuninae</taxon>
        <taxon>Portunus</taxon>
    </lineage>
</organism>
<keyword evidence="1" id="KW-1133">Transmembrane helix</keyword>
<dbReference type="EMBL" id="VSRR010010861">
    <property type="protein sequence ID" value="MPC52410.1"/>
    <property type="molecule type" value="Genomic_DNA"/>
</dbReference>
<gene>
    <name evidence="2" type="ORF">E2C01_046279</name>
</gene>
<evidence type="ECO:0000313" key="2">
    <source>
        <dbReference type="EMBL" id="MPC52410.1"/>
    </source>
</evidence>